<dbReference type="OrthoDB" id="630188at2759"/>
<reference evidence="2" key="2">
    <citation type="submission" date="2020-11" db="EMBL/GenBank/DDBJ databases">
        <title>Whole genome sequencing of Colletotrichum sp.</title>
        <authorList>
            <person name="Li H."/>
        </authorList>
    </citation>
    <scope>NUCLEOTIDE SEQUENCE</scope>
    <source>
        <strain evidence="2">CkLH20</strain>
    </source>
</reference>
<dbReference type="GeneID" id="62159780"/>
<dbReference type="AlphaFoldDB" id="A0A9P6I9J9"/>
<sequence>MRFFRSPTSGLDAILNRPEETTWDRLLSSPLTTIAKYLYEFFPVSFPTPSPRGGGAVSVVCVSDTHGTQPRLPPGDVLVHAGDLSVSGKREEVRETVDWIKRQPHRFKVVIAGNHDLCLDEDGEEEVVDWGDVVYLNRSSATLKIPVEDSAGDVKTREVRVYGSPYTPKHGNWAFQYPRSAASNPFTGDVPAGTDIMVTHAPPKGHMDDPKGHWGCEKLLEEVWRVRPRLHVFGHVHCGRGVEAVGFDEVQRAWEDLVLERSKGGRGVWAFVRMVRAWFGVWWRGGRRARGETVLVNGAVKGGLKDRLIREAIVVRI</sequence>
<dbReference type="RefSeq" id="XP_038747956.1">
    <property type="nucleotide sequence ID" value="XM_038886706.1"/>
</dbReference>
<dbReference type="CDD" id="cd07379">
    <property type="entry name" value="MPP_239FB"/>
    <property type="match status" value="1"/>
</dbReference>
<dbReference type="Pfam" id="PF00149">
    <property type="entry name" value="Metallophos"/>
    <property type="match status" value="1"/>
</dbReference>
<dbReference type="EMBL" id="JAATWM020000010">
    <property type="protein sequence ID" value="KAF9878495.1"/>
    <property type="molecule type" value="Genomic_DNA"/>
</dbReference>
<feature type="domain" description="Calcineurin-like phosphoesterase" evidence="1">
    <location>
        <begin position="74"/>
        <end position="238"/>
    </location>
</feature>
<dbReference type="GO" id="GO:0016787">
    <property type="term" value="F:hydrolase activity"/>
    <property type="evidence" value="ECO:0007669"/>
    <property type="project" value="InterPro"/>
</dbReference>
<keyword evidence="3" id="KW-1185">Reference proteome</keyword>
<evidence type="ECO:0000313" key="2">
    <source>
        <dbReference type="EMBL" id="KAF9878495.1"/>
    </source>
</evidence>
<protein>
    <submittedName>
        <fullName evidence="2">Calcineurin-like phosphoesterase</fullName>
    </submittedName>
</protein>
<organism evidence="2 3">
    <name type="scientific">Colletotrichum karsti</name>
    <dbReference type="NCBI Taxonomy" id="1095194"/>
    <lineage>
        <taxon>Eukaryota</taxon>
        <taxon>Fungi</taxon>
        <taxon>Dikarya</taxon>
        <taxon>Ascomycota</taxon>
        <taxon>Pezizomycotina</taxon>
        <taxon>Sordariomycetes</taxon>
        <taxon>Hypocreomycetidae</taxon>
        <taxon>Glomerellales</taxon>
        <taxon>Glomerellaceae</taxon>
        <taxon>Colletotrichum</taxon>
        <taxon>Colletotrichum boninense species complex</taxon>
    </lineage>
</organism>
<name>A0A9P6I9J9_9PEZI</name>
<evidence type="ECO:0000313" key="3">
    <source>
        <dbReference type="Proteomes" id="UP000781932"/>
    </source>
</evidence>
<dbReference type="SUPFAM" id="SSF56300">
    <property type="entry name" value="Metallo-dependent phosphatases"/>
    <property type="match status" value="1"/>
</dbReference>
<dbReference type="InterPro" id="IPR004843">
    <property type="entry name" value="Calcineurin-like_PHP"/>
</dbReference>
<dbReference type="PANTHER" id="PTHR12905:SF28">
    <property type="entry name" value="RHAMNOGALACTURONATE LYASE C-RELATED"/>
    <property type="match status" value="1"/>
</dbReference>
<comment type="caution">
    <text evidence="2">The sequence shown here is derived from an EMBL/GenBank/DDBJ whole genome shotgun (WGS) entry which is preliminary data.</text>
</comment>
<dbReference type="InterPro" id="IPR029052">
    <property type="entry name" value="Metallo-depent_PP-like"/>
</dbReference>
<dbReference type="InterPro" id="IPR051693">
    <property type="entry name" value="UPF0046_metallophosphoest"/>
</dbReference>
<evidence type="ECO:0000259" key="1">
    <source>
        <dbReference type="Pfam" id="PF00149"/>
    </source>
</evidence>
<dbReference type="PANTHER" id="PTHR12905">
    <property type="entry name" value="METALLOPHOSPHOESTERASE"/>
    <property type="match status" value="1"/>
</dbReference>
<dbReference type="Gene3D" id="3.60.21.10">
    <property type="match status" value="1"/>
</dbReference>
<proteinExistence type="predicted"/>
<accession>A0A9P6I9J9</accession>
<gene>
    <name evidence="2" type="ORF">CkaCkLH20_03987</name>
</gene>
<dbReference type="Proteomes" id="UP000781932">
    <property type="component" value="Unassembled WGS sequence"/>
</dbReference>
<reference evidence="2" key="1">
    <citation type="submission" date="2020-03" db="EMBL/GenBank/DDBJ databases">
        <authorList>
            <person name="He L."/>
        </authorList>
    </citation>
    <scope>NUCLEOTIDE SEQUENCE</scope>
    <source>
        <strain evidence="2">CkLH20</strain>
    </source>
</reference>